<dbReference type="GeneID" id="110251280"/>
<organism evidence="1 2">
    <name type="scientific">Exaiptasia diaphana</name>
    <name type="common">Tropical sea anemone</name>
    <name type="synonym">Aiptasia pulchella</name>
    <dbReference type="NCBI Taxonomy" id="2652724"/>
    <lineage>
        <taxon>Eukaryota</taxon>
        <taxon>Metazoa</taxon>
        <taxon>Cnidaria</taxon>
        <taxon>Anthozoa</taxon>
        <taxon>Hexacorallia</taxon>
        <taxon>Actiniaria</taxon>
        <taxon>Aiptasiidae</taxon>
        <taxon>Exaiptasia</taxon>
    </lineage>
</organism>
<sequence length="73" mass="8467">MGRESKYSSKLKNSLLSSFLIYTPKTSKCKNITWRYGYHLLAMLARERSFQHSNIKSASPRARVISSTLLYCF</sequence>
<dbReference type="AlphaFoldDB" id="A0A913YT49"/>
<evidence type="ECO:0000313" key="2">
    <source>
        <dbReference type="Proteomes" id="UP000887567"/>
    </source>
</evidence>
<dbReference type="KEGG" id="epa:110251280"/>
<proteinExistence type="predicted"/>
<reference evidence="1" key="1">
    <citation type="submission" date="2022-11" db="UniProtKB">
        <authorList>
            <consortium name="EnsemblMetazoa"/>
        </authorList>
    </citation>
    <scope>IDENTIFICATION</scope>
</reference>
<name>A0A913YT49_EXADI</name>
<evidence type="ECO:0000313" key="1">
    <source>
        <dbReference type="EnsemblMetazoa" id="XP_028518660.1"/>
    </source>
</evidence>
<dbReference type="EnsemblMetazoa" id="XM_028662859.1">
    <property type="protein sequence ID" value="XP_028518660.1"/>
    <property type="gene ID" value="LOC110251280"/>
</dbReference>
<accession>A0A913YT49</accession>
<protein>
    <submittedName>
        <fullName evidence="1">Uncharacterized protein</fullName>
    </submittedName>
</protein>
<keyword evidence="2" id="KW-1185">Reference proteome</keyword>
<dbReference type="Proteomes" id="UP000887567">
    <property type="component" value="Unplaced"/>
</dbReference>
<dbReference type="RefSeq" id="XP_028518660.1">
    <property type="nucleotide sequence ID" value="XM_028662859.1"/>
</dbReference>